<dbReference type="GO" id="GO:0008410">
    <property type="term" value="F:CoA-transferase activity"/>
    <property type="evidence" value="ECO:0007669"/>
    <property type="project" value="TreeGrafter"/>
</dbReference>
<evidence type="ECO:0000256" key="1">
    <source>
        <dbReference type="ARBA" id="ARBA00022679"/>
    </source>
</evidence>
<dbReference type="PANTHER" id="PTHR48207:SF3">
    <property type="entry name" value="SUCCINATE--HYDROXYMETHYLGLUTARATE COA-TRANSFERASE"/>
    <property type="match status" value="1"/>
</dbReference>
<dbReference type="Proteomes" id="UP000218934">
    <property type="component" value="Unassembled WGS sequence"/>
</dbReference>
<keyword evidence="3" id="KW-1185">Reference proteome</keyword>
<protein>
    <submittedName>
        <fullName evidence="2">CoA transferase</fullName>
    </submittedName>
</protein>
<sequence>MSASEPRGALTGVRVIDLTQVLAGPFCTQLLADHGAEVLKIEPLKGDETRRLGPYRADDELREISGYYQSVNRNKKSIALDLKSPEGRDILFKLVDGADALVENYRAGVMERFGMSYETLSARNPKLVYAAIRGFGDQRSGESPYVHWPAFDIVGQAMGGIMSITGPDAQTPVKVGPGVGDLIPGMLASFGIVMALMEARRSGVGQFVDVSMVDCVLATCERIINQYTYTGRIPRPEGNRHPLLCPYGVVRASDGWLTISAPTDEFWQKLVTLMDQPHHATDPRYAQNNDRLNHQDEVYGLIEAFTQTKTKAELTALFGGVIPFGPIYDVADIFEEPHFKIREMLVDVEQPGSATSVKVAGVPVKMSRTPGRVRHRAPLLGENTREVLELAGYSGAEADNLFNRNIVK</sequence>
<accession>A0A2A4G1S9</accession>
<dbReference type="InterPro" id="IPR044855">
    <property type="entry name" value="CoA-Trfase_III_dom3_sf"/>
</dbReference>
<dbReference type="Pfam" id="PF02515">
    <property type="entry name" value="CoA_transf_3"/>
    <property type="match status" value="1"/>
</dbReference>
<gene>
    <name evidence="2" type="ORF">COO09_03410</name>
</gene>
<dbReference type="AlphaFoldDB" id="A0A2A4G1S9"/>
<dbReference type="KEGG" id="rdi:CMV14_20740"/>
<organism evidence="2 3">
    <name type="scientific">Rhizorhabdus dicambivorans</name>
    <dbReference type="NCBI Taxonomy" id="1850238"/>
    <lineage>
        <taxon>Bacteria</taxon>
        <taxon>Pseudomonadati</taxon>
        <taxon>Pseudomonadota</taxon>
        <taxon>Alphaproteobacteria</taxon>
        <taxon>Sphingomonadales</taxon>
        <taxon>Sphingomonadaceae</taxon>
        <taxon>Rhizorhabdus</taxon>
    </lineage>
</organism>
<evidence type="ECO:0000313" key="2">
    <source>
        <dbReference type="EMBL" id="PCE43979.1"/>
    </source>
</evidence>
<name>A0A2A4G1S9_9SPHN</name>
<evidence type="ECO:0000313" key="3">
    <source>
        <dbReference type="Proteomes" id="UP000218934"/>
    </source>
</evidence>
<dbReference type="Gene3D" id="3.30.1540.10">
    <property type="entry name" value="formyl-coa transferase, domain 3"/>
    <property type="match status" value="1"/>
</dbReference>
<dbReference type="OrthoDB" id="5720311at2"/>
<dbReference type="InterPro" id="IPR023606">
    <property type="entry name" value="CoA-Trfase_III_dom_1_sf"/>
</dbReference>
<dbReference type="Gene3D" id="3.40.50.10540">
    <property type="entry name" value="Crotonobetainyl-coa:carnitine coa-transferase, domain 1"/>
    <property type="match status" value="1"/>
</dbReference>
<dbReference type="InterPro" id="IPR050483">
    <property type="entry name" value="CoA-transferase_III_domain"/>
</dbReference>
<comment type="caution">
    <text evidence="2">The sequence shown here is derived from an EMBL/GenBank/DDBJ whole genome shotgun (WGS) entry which is preliminary data.</text>
</comment>
<keyword evidence="1 2" id="KW-0808">Transferase</keyword>
<dbReference type="PANTHER" id="PTHR48207">
    <property type="entry name" value="SUCCINATE--HYDROXYMETHYLGLUTARATE COA-TRANSFERASE"/>
    <property type="match status" value="1"/>
</dbReference>
<proteinExistence type="predicted"/>
<reference evidence="2 3" key="1">
    <citation type="submission" date="2017-09" db="EMBL/GenBank/DDBJ databases">
        <title>The Catabolism of 3,6-Dichlorosalicylic acid is Initiated by the Cytochrome P450 Monooxygenase DsmABC in Rhizorhabdus dicambivorans Ndbn-20.</title>
        <authorList>
            <person name="Na L."/>
        </authorList>
    </citation>
    <scope>NUCLEOTIDE SEQUENCE [LARGE SCALE GENOMIC DNA]</scope>
    <source>
        <strain evidence="2 3">Ndbn-20m</strain>
    </source>
</reference>
<dbReference type="InterPro" id="IPR003673">
    <property type="entry name" value="CoA-Trfase_fam_III"/>
</dbReference>
<dbReference type="RefSeq" id="WP_066961821.1">
    <property type="nucleotide sequence ID" value="NZ_CP023449.1"/>
</dbReference>
<dbReference type="SUPFAM" id="SSF89796">
    <property type="entry name" value="CoA-transferase family III (CaiB/BaiF)"/>
    <property type="match status" value="1"/>
</dbReference>
<dbReference type="EMBL" id="NWUF01000002">
    <property type="protein sequence ID" value="PCE43979.1"/>
    <property type="molecule type" value="Genomic_DNA"/>
</dbReference>